<name>A0A4P9Y018_9FUNG</name>
<dbReference type="CDD" id="cd02440">
    <property type="entry name" value="AdoMet_MTases"/>
    <property type="match status" value="1"/>
</dbReference>
<accession>A0A4P9Y018</accession>
<dbReference type="PANTHER" id="PTHR43591">
    <property type="entry name" value="METHYLTRANSFERASE"/>
    <property type="match status" value="1"/>
</dbReference>
<dbReference type="SUPFAM" id="SSF53335">
    <property type="entry name" value="S-adenosyl-L-methionine-dependent methyltransferases"/>
    <property type="match status" value="1"/>
</dbReference>
<keyword evidence="1" id="KW-0489">Methyltransferase</keyword>
<dbReference type="Gene3D" id="3.40.50.150">
    <property type="entry name" value="Vaccinia Virus protein VP39"/>
    <property type="match status" value="1"/>
</dbReference>
<evidence type="ECO:0000313" key="2">
    <source>
        <dbReference type="Proteomes" id="UP000267251"/>
    </source>
</evidence>
<keyword evidence="1" id="KW-0808">Transferase</keyword>
<keyword evidence="2" id="KW-1185">Reference proteome</keyword>
<proteinExistence type="predicted"/>
<dbReference type="Proteomes" id="UP000267251">
    <property type="component" value="Unassembled WGS sequence"/>
</dbReference>
<dbReference type="GO" id="GO:0032259">
    <property type="term" value="P:methylation"/>
    <property type="evidence" value="ECO:0007669"/>
    <property type="project" value="UniProtKB-KW"/>
</dbReference>
<reference evidence="2" key="1">
    <citation type="journal article" date="2018" name="Nat. Microbiol.">
        <title>Leveraging single-cell genomics to expand the fungal tree of life.</title>
        <authorList>
            <person name="Ahrendt S.R."/>
            <person name="Quandt C.A."/>
            <person name="Ciobanu D."/>
            <person name="Clum A."/>
            <person name="Salamov A."/>
            <person name="Andreopoulos B."/>
            <person name="Cheng J.F."/>
            <person name="Woyke T."/>
            <person name="Pelin A."/>
            <person name="Henrissat B."/>
            <person name="Reynolds N.K."/>
            <person name="Benny G.L."/>
            <person name="Smith M.E."/>
            <person name="James T.Y."/>
            <person name="Grigoriev I.V."/>
        </authorList>
    </citation>
    <scope>NUCLEOTIDE SEQUENCE [LARGE SCALE GENOMIC DNA]</scope>
</reference>
<dbReference type="InterPro" id="IPR029063">
    <property type="entry name" value="SAM-dependent_MTases_sf"/>
</dbReference>
<dbReference type="OrthoDB" id="2013972at2759"/>
<dbReference type="Pfam" id="PF13489">
    <property type="entry name" value="Methyltransf_23"/>
    <property type="match status" value="1"/>
</dbReference>
<evidence type="ECO:0000313" key="1">
    <source>
        <dbReference type="EMBL" id="RKP12065.1"/>
    </source>
</evidence>
<dbReference type="AlphaFoldDB" id="A0A4P9Y018"/>
<organism evidence="1 2">
    <name type="scientific">Piptocephalis cylindrospora</name>
    <dbReference type="NCBI Taxonomy" id="1907219"/>
    <lineage>
        <taxon>Eukaryota</taxon>
        <taxon>Fungi</taxon>
        <taxon>Fungi incertae sedis</taxon>
        <taxon>Zoopagomycota</taxon>
        <taxon>Zoopagomycotina</taxon>
        <taxon>Zoopagomycetes</taxon>
        <taxon>Zoopagales</taxon>
        <taxon>Piptocephalidaceae</taxon>
        <taxon>Piptocephalis</taxon>
    </lineage>
</organism>
<dbReference type="PANTHER" id="PTHR43591:SF24">
    <property type="entry name" value="2-METHOXY-6-POLYPRENYL-1,4-BENZOQUINOL METHYLASE, MITOCHONDRIAL"/>
    <property type="match status" value="1"/>
</dbReference>
<dbReference type="GO" id="GO:0008168">
    <property type="term" value="F:methyltransferase activity"/>
    <property type="evidence" value="ECO:0007669"/>
    <property type="project" value="UniProtKB-KW"/>
</dbReference>
<protein>
    <submittedName>
        <fullName evidence="1">S-adenosyl-L-methionine-dependent methyltransferase</fullName>
    </submittedName>
</protein>
<gene>
    <name evidence="1" type="ORF">BJ684DRAFT_12032</name>
</gene>
<sequence>MPMDEDEAQRLDRLHGVLRHILRRLYLAPVDPSSLHRVLDIGAGVGTWARDMALMLPQGADTQVFGVDLQTSWDEFLGDDLPSNCHLMYGDILRGLMFRDARFDFVHQRNLVRSIPSSKWSDVLREHVRLLKPGGWLELHEPDYSFSRKSMDPAPFADRLSAEIGRCCAITGVHLDMVSSLHLCLEEMGLVNVSYRRLDIPLGEWGGPTGDILKNIMSRDFEGFEASISRSLGPMAAFDFEDLIRGFWDECEQIKTCITLHIICAQKAPLPTPISPSTSHNERK</sequence>
<dbReference type="EMBL" id="KZ988498">
    <property type="protein sequence ID" value="RKP12065.1"/>
    <property type="molecule type" value="Genomic_DNA"/>
</dbReference>